<organism evidence="1 2">
    <name type="scientific">Rhodococcus chondri</name>
    <dbReference type="NCBI Taxonomy" id="3065941"/>
    <lineage>
        <taxon>Bacteria</taxon>
        <taxon>Bacillati</taxon>
        <taxon>Actinomycetota</taxon>
        <taxon>Actinomycetes</taxon>
        <taxon>Mycobacteriales</taxon>
        <taxon>Nocardiaceae</taxon>
        <taxon>Rhodococcus</taxon>
    </lineage>
</organism>
<gene>
    <name evidence="1" type="ORF">Q8814_22185</name>
</gene>
<dbReference type="EMBL" id="JAUZMZ010000185">
    <property type="protein sequence ID" value="MEE2034786.1"/>
    <property type="molecule type" value="Genomic_DNA"/>
</dbReference>
<sequence length="53" mass="5875">MAERGATPQVSPLRRGLLRVIHLFDPLRPDSYLAVELMTPARTSISTGSARIR</sequence>
<reference evidence="1 2" key="1">
    <citation type="submission" date="2023-08" db="EMBL/GenBank/DDBJ databases">
        <authorList>
            <person name="Girao M."/>
            <person name="Carvalho M.F."/>
        </authorList>
    </citation>
    <scope>NUCLEOTIDE SEQUENCE [LARGE SCALE GENOMIC DNA]</scope>
    <source>
        <strain evidence="1 2">CC-R104</strain>
    </source>
</reference>
<evidence type="ECO:0000313" key="2">
    <source>
        <dbReference type="Proteomes" id="UP001331936"/>
    </source>
</evidence>
<proteinExistence type="predicted"/>
<keyword evidence="2" id="KW-1185">Reference proteome</keyword>
<dbReference type="RefSeq" id="WP_330154141.1">
    <property type="nucleotide sequence ID" value="NZ_JAUZMZ010000185.1"/>
</dbReference>
<dbReference type="Proteomes" id="UP001331936">
    <property type="component" value="Unassembled WGS sequence"/>
</dbReference>
<protein>
    <submittedName>
        <fullName evidence="1">Uncharacterized protein</fullName>
    </submittedName>
</protein>
<accession>A0ABU7JXP7</accession>
<comment type="caution">
    <text evidence="1">The sequence shown here is derived from an EMBL/GenBank/DDBJ whole genome shotgun (WGS) entry which is preliminary data.</text>
</comment>
<evidence type="ECO:0000313" key="1">
    <source>
        <dbReference type="EMBL" id="MEE2034786.1"/>
    </source>
</evidence>
<name>A0ABU7JXP7_9NOCA</name>